<name>A0A1Y2M5T8_EPING</name>
<dbReference type="InterPro" id="IPR015943">
    <property type="entry name" value="WD40/YVTN_repeat-like_dom_sf"/>
</dbReference>
<feature type="region of interest" description="Disordered" evidence="2">
    <location>
        <begin position="547"/>
        <end position="568"/>
    </location>
</feature>
<dbReference type="InterPro" id="IPR001680">
    <property type="entry name" value="WD40_rpt"/>
</dbReference>
<dbReference type="Proteomes" id="UP000193240">
    <property type="component" value="Unassembled WGS sequence"/>
</dbReference>
<dbReference type="EMBL" id="KZ107840">
    <property type="protein sequence ID" value="OSS51476.1"/>
    <property type="molecule type" value="Genomic_DNA"/>
</dbReference>
<dbReference type="Pfam" id="PF00400">
    <property type="entry name" value="WD40"/>
    <property type="match status" value="1"/>
</dbReference>
<keyword evidence="1" id="KW-0853">WD repeat</keyword>
<proteinExistence type="predicted"/>
<dbReference type="OMA" id="IMWAGMS"/>
<dbReference type="AlphaFoldDB" id="A0A1Y2M5T8"/>
<reference evidence="3 4" key="1">
    <citation type="journal article" date="2017" name="Genome Announc.">
        <title>Genome sequence of the saprophytic ascomycete Epicoccum nigrum ICMP 19927 strain isolated from New Zealand.</title>
        <authorList>
            <person name="Fokin M."/>
            <person name="Fleetwood D."/>
            <person name="Weir B.S."/>
            <person name="Villas-Boas S.G."/>
        </authorList>
    </citation>
    <scope>NUCLEOTIDE SEQUENCE [LARGE SCALE GENOMIC DNA]</scope>
    <source>
        <strain evidence="3 4">ICMP 19927</strain>
    </source>
</reference>
<keyword evidence="4" id="KW-1185">Reference proteome</keyword>
<organism evidence="3 4">
    <name type="scientific">Epicoccum nigrum</name>
    <name type="common">Soil fungus</name>
    <name type="synonym">Epicoccum purpurascens</name>
    <dbReference type="NCBI Taxonomy" id="105696"/>
    <lineage>
        <taxon>Eukaryota</taxon>
        <taxon>Fungi</taxon>
        <taxon>Dikarya</taxon>
        <taxon>Ascomycota</taxon>
        <taxon>Pezizomycotina</taxon>
        <taxon>Dothideomycetes</taxon>
        <taxon>Pleosporomycetidae</taxon>
        <taxon>Pleosporales</taxon>
        <taxon>Pleosporineae</taxon>
        <taxon>Didymellaceae</taxon>
        <taxon>Epicoccum</taxon>
    </lineage>
</organism>
<dbReference type="PROSITE" id="PS50082">
    <property type="entry name" value="WD_REPEATS_2"/>
    <property type="match status" value="1"/>
</dbReference>
<evidence type="ECO:0000256" key="1">
    <source>
        <dbReference type="PROSITE-ProRule" id="PRU00221"/>
    </source>
</evidence>
<gene>
    <name evidence="3" type="ORF">B5807_03628</name>
</gene>
<evidence type="ECO:0000313" key="3">
    <source>
        <dbReference type="EMBL" id="OSS51476.1"/>
    </source>
</evidence>
<evidence type="ECO:0000313" key="4">
    <source>
        <dbReference type="Proteomes" id="UP000193240"/>
    </source>
</evidence>
<dbReference type="PANTHER" id="PTHR19879">
    <property type="entry name" value="TRANSCRIPTION INITIATION FACTOR TFIID"/>
    <property type="match status" value="1"/>
</dbReference>
<feature type="repeat" description="WD" evidence="1">
    <location>
        <begin position="293"/>
        <end position="329"/>
    </location>
</feature>
<dbReference type="PANTHER" id="PTHR19879:SF9">
    <property type="entry name" value="TRANSCRIPTION INITIATION FACTOR TFIID SUBUNIT 5"/>
    <property type="match status" value="1"/>
</dbReference>
<dbReference type="SMART" id="SM00320">
    <property type="entry name" value="WD40"/>
    <property type="match status" value="4"/>
</dbReference>
<dbReference type="STRING" id="105696.A0A1Y2M5T8"/>
<evidence type="ECO:0000256" key="2">
    <source>
        <dbReference type="SAM" id="MobiDB-lite"/>
    </source>
</evidence>
<accession>A0A1Y2M5T8</accession>
<sequence length="568" mass="63702">MATIKATKENTVKATRTCYSRQDFVDEWTFPIHPLHDFELDGEAAHYTTGHPRQWGDETHWLNFRKAIRGEQPEGSENSYDSYHAAVSPDNKLLAITSIHERVVIYDVESQELRQVLDGAGDLIFVPLAKEARAKTPEGQIPAYVICCSSSDRGHRSGINNQLVFWELDEQGRLLDQEESIDASKFAQHAIDAILPDLMIKHEWTNDFVKTSSLHKEFTKALSDVATTHRRQHNTVFNDAHFGGFGSASFSSDGRIFLYHTQNQSTQSGVREPDRLPRVVVVDVLEGKELYRLSGHTDAIMWSAISPNNRHIASVAWDGALRMYSAESGILEWKTTGTGQAWTGAFSADSKHIVWSTGNGKSLAVHDVDGGRAVSTFLGSFSDWCRNVAWHPDGQQIALCAGKHAYIWRPIEGRITQHYQIEDNWNSRMASVENVDWLDNGRLLHLYFSEGTNLIYDTQNNTKELFMHPKGANSSWVDNGFHGNIRIAGIEDGFLSVDGDGMVRYWSTVPVTRGSWWDSAQKTKEVQVRSTTKKAQAPLTEKYVMITRPEGKGKSAQKTETNNASSTG</sequence>
<protein>
    <submittedName>
        <fullName evidence="3">Uncharacterized protein</fullName>
    </submittedName>
</protein>
<dbReference type="Gene3D" id="2.130.10.10">
    <property type="entry name" value="YVTN repeat-like/Quinoprotein amine dehydrogenase"/>
    <property type="match status" value="2"/>
</dbReference>
<feature type="compositionally biased region" description="Polar residues" evidence="2">
    <location>
        <begin position="556"/>
        <end position="568"/>
    </location>
</feature>
<dbReference type="SUPFAM" id="SSF82171">
    <property type="entry name" value="DPP6 N-terminal domain-like"/>
    <property type="match status" value="1"/>
</dbReference>
<dbReference type="InParanoid" id="A0A1Y2M5T8"/>